<evidence type="ECO:0000313" key="3">
    <source>
        <dbReference type="Proteomes" id="UP000199076"/>
    </source>
</evidence>
<feature type="transmembrane region" description="Helical" evidence="1">
    <location>
        <begin position="56"/>
        <end position="78"/>
    </location>
</feature>
<evidence type="ECO:0000313" key="2">
    <source>
        <dbReference type="EMBL" id="SDG20454.1"/>
    </source>
</evidence>
<protein>
    <submittedName>
        <fullName evidence="2">Uncharacterized protein</fullName>
    </submittedName>
</protein>
<keyword evidence="1" id="KW-0812">Transmembrane</keyword>
<keyword evidence="1" id="KW-1133">Transmembrane helix</keyword>
<accession>A0A1G7SC06</accession>
<proteinExistence type="predicted"/>
<dbReference type="Proteomes" id="UP000199076">
    <property type="component" value="Unassembled WGS sequence"/>
</dbReference>
<reference evidence="3" key="1">
    <citation type="submission" date="2016-10" db="EMBL/GenBank/DDBJ databases">
        <authorList>
            <person name="Varghese N."/>
            <person name="Submissions S."/>
        </authorList>
    </citation>
    <scope>NUCLEOTIDE SEQUENCE [LARGE SCALE GENOMIC DNA]</scope>
    <source>
        <strain evidence="3">IBRC-M 10760</strain>
    </source>
</reference>
<gene>
    <name evidence="2" type="ORF">SAMN05216218_1185</name>
</gene>
<feature type="transmembrane region" description="Helical" evidence="1">
    <location>
        <begin position="20"/>
        <end position="44"/>
    </location>
</feature>
<keyword evidence="3" id="KW-1185">Reference proteome</keyword>
<sequence length="84" mass="8764">MDERGTMPRVVSWLVAVLKWCLYCGGIAVVGGGIVFVLTAAWLGLPVREVVRETPVFGAVSPSLVAVGILLGAVVIVADADLRS</sequence>
<name>A0A1G7SC06_9EURY</name>
<dbReference type="EMBL" id="FNBK01000018">
    <property type="protein sequence ID" value="SDG20454.1"/>
    <property type="molecule type" value="Genomic_DNA"/>
</dbReference>
<organism evidence="2 3">
    <name type="scientific">Halorientalis regularis</name>
    <dbReference type="NCBI Taxonomy" id="660518"/>
    <lineage>
        <taxon>Archaea</taxon>
        <taxon>Methanobacteriati</taxon>
        <taxon>Methanobacteriota</taxon>
        <taxon>Stenosarchaea group</taxon>
        <taxon>Halobacteria</taxon>
        <taxon>Halobacteriales</taxon>
        <taxon>Haloarculaceae</taxon>
        <taxon>Halorientalis</taxon>
    </lineage>
</organism>
<keyword evidence="1" id="KW-0472">Membrane</keyword>
<dbReference type="RefSeq" id="WP_092694892.1">
    <property type="nucleotide sequence ID" value="NZ_FNBK01000018.1"/>
</dbReference>
<evidence type="ECO:0000256" key="1">
    <source>
        <dbReference type="SAM" id="Phobius"/>
    </source>
</evidence>
<dbReference type="AlphaFoldDB" id="A0A1G7SC06"/>